<dbReference type="EMBL" id="WWDJ01000248">
    <property type="protein sequence ID" value="NEX56551.1"/>
    <property type="molecule type" value="Genomic_DNA"/>
</dbReference>
<reference evidence="1 2" key="1">
    <citation type="submission" date="2019-12" db="EMBL/GenBank/DDBJ databases">
        <title>Draft Genome Sequences of L. lactis strains MS22333, MS22334, MS22336, and MS22337, Isolated from Spontaneous Fermented Camel Milk in Ethiopia.</title>
        <authorList>
            <person name="Bragason E."/>
            <person name="Hansen E.B."/>
            <person name="Guya M.E."/>
            <person name="Berhe T."/>
        </authorList>
    </citation>
    <scope>NUCLEOTIDE SEQUENCE [LARGE SCALE GENOMIC DNA]</scope>
    <source>
        <strain evidence="1 2">MS22336</strain>
    </source>
</reference>
<evidence type="ECO:0000313" key="2">
    <source>
        <dbReference type="Proteomes" id="UP000477402"/>
    </source>
</evidence>
<organism evidence="1 2">
    <name type="scientific">Lactococcus lactis</name>
    <dbReference type="NCBI Taxonomy" id="1358"/>
    <lineage>
        <taxon>Bacteria</taxon>
        <taxon>Bacillati</taxon>
        <taxon>Bacillota</taxon>
        <taxon>Bacilli</taxon>
        <taxon>Lactobacillales</taxon>
        <taxon>Streptococcaceae</taxon>
        <taxon>Lactococcus</taxon>
    </lineage>
</organism>
<protein>
    <submittedName>
        <fullName evidence="1">Uncharacterized protein</fullName>
    </submittedName>
</protein>
<comment type="caution">
    <text evidence="1">The sequence shown here is derived from an EMBL/GenBank/DDBJ whole genome shotgun (WGS) entry which is preliminary data.</text>
</comment>
<gene>
    <name evidence="1" type="ORF">GTP08_13200</name>
</gene>
<evidence type="ECO:0000313" key="1">
    <source>
        <dbReference type="EMBL" id="NEX56551.1"/>
    </source>
</evidence>
<proteinExistence type="predicted"/>
<dbReference type="AlphaFoldDB" id="A0A6M0MAQ6"/>
<accession>A0A6M0MAQ6</accession>
<dbReference type="RefSeq" id="WP_163690508.1">
    <property type="nucleotide sequence ID" value="NZ_WWDJ01000248.1"/>
</dbReference>
<name>A0A6M0MAQ6_9LACT</name>
<sequence>NKFPISKKKLTSSLEKMRHEQLDLIDKEELDDYINAKKYVQTLTEEEVKNLCFEVKDLYEEVLKEFEIKL</sequence>
<feature type="non-terminal residue" evidence="1">
    <location>
        <position position="1"/>
    </location>
</feature>
<dbReference type="Proteomes" id="UP000477402">
    <property type="component" value="Unassembled WGS sequence"/>
</dbReference>